<name>A0A9E7GT42_9LILI</name>
<organism evidence="1 2">
    <name type="scientific">Musa troglodytarum</name>
    <name type="common">fe'i banana</name>
    <dbReference type="NCBI Taxonomy" id="320322"/>
    <lineage>
        <taxon>Eukaryota</taxon>
        <taxon>Viridiplantae</taxon>
        <taxon>Streptophyta</taxon>
        <taxon>Embryophyta</taxon>
        <taxon>Tracheophyta</taxon>
        <taxon>Spermatophyta</taxon>
        <taxon>Magnoliopsida</taxon>
        <taxon>Liliopsida</taxon>
        <taxon>Zingiberales</taxon>
        <taxon>Musaceae</taxon>
        <taxon>Musa</taxon>
    </lineage>
</organism>
<evidence type="ECO:0000313" key="1">
    <source>
        <dbReference type="EMBL" id="URE17619.1"/>
    </source>
</evidence>
<accession>A0A9E7GT42</accession>
<proteinExistence type="predicted"/>
<evidence type="ECO:0000313" key="2">
    <source>
        <dbReference type="Proteomes" id="UP001055439"/>
    </source>
</evidence>
<dbReference type="OrthoDB" id="264354at2759"/>
<sequence length="65" mass="7545">MFLSCMSLQRPHMLSHPSMEDIDSIANKRSKTQCGCGLHFQDQWVIQPCTINSHCEELEKEIEHD</sequence>
<protein>
    <submittedName>
        <fullName evidence="1">Uncharacterized protein</fullName>
    </submittedName>
</protein>
<keyword evidence="2" id="KW-1185">Reference proteome</keyword>
<dbReference type="AlphaFoldDB" id="A0A9E7GT42"/>
<gene>
    <name evidence="1" type="ORF">MUK42_12156</name>
</gene>
<dbReference type="Proteomes" id="UP001055439">
    <property type="component" value="Chromosome 7"/>
</dbReference>
<dbReference type="EMBL" id="CP097509">
    <property type="protein sequence ID" value="URE17619.1"/>
    <property type="molecule type" value="Genomic_DNA"/>
</dbReference>
<reference evidence="1" key="1">
    <citation type="submission" date="2022-05" db="EMBL/GenBank/DDBJ databases">
        <title>The Musa troglodytarum L. genome provides insights into the mechanism of non-climacteric behaviour and enrichment of carotenoids.</title>
        <authorList>
            <person name="Wang J."/>
        </authorList>
    </citation>
    <scope>NUCLEOTIDE SEQUENCE</scope>
    <source>
        <tissue evidence="1">Leaf</tissue>
    </source>
</reference>